<dbReference type="Proteomes" id="UP000681315">
    <property type="component" value="Unassembled WGS sequence"/>
</dbReference>
<organism evidence="1 2">
    <name type="scientific">Gelidibacter pelagius</name>
    <dbReference type="NCBI Taxonomy" id="2819985"/>
    <lineage>
        <taxon>Bacteria</taxon>
        <taxon>Pseudomonadati</taxon>
        <taxon>Bacteroidota</taxon>
        <taxon>Flavobacteriia</taxon>
        <taxon>Flavobacteriales</taxon>
        <taxon>Flavobacteriaceae</taxon>
        <taxon>Gelidibacter</taxon>
    </lineage>
</organism>
<dbReference type="RefSeq" id="WP_208234847.1">
    <property type="nucleotide sequence ID" value="NZ_JAGEVG010000021.1"/>
</dbReference>
<accession>A0ABS3SVL4</accession>
<reference evidence="1 2" key="1">
    <citation type="submission" date="2021-03" db="EMBL/GenBank/DDBJ databases">
        <title>Gelidibacter sp. nov., isolated from costal sediment.</title>
        <authorList>
            <person name="Lun K.-Y."/>
        </authorList>
    </citation>
    <scope>NUCLEOTIDE SEQUENCE [LARGE SCALE GENOMIC DNA]</scope>
    <source>
        <strain evidence="1 2">DF109</strain>
    </source>
</reference>
<dbReference type="PROSITE" id="PS51257">
    <property type="entry name" value="PROKAR_LIPOPROTEIN"/>
    <property type="match status" value="1"/>
</dbReference>
<name>A0ABS3SVL4_9FLAO</name>
<dbReference type="EMBL" id="JAGEVG010000021">
    <property type="protein sequence ID" value="MBO3099739.1"/>
    <property type="molecule type" value="Genomic_DNA"/>
</dbReference>
<evidence type="ECO:0008006" key="3">
    <source>
        <dbReference type="Google" id="ProtNLM"/>
    </source>
</evidence>
<protein>
    <recommendedName>
        <fullName evidence="3">HmuY protein</fullName>
    </recommendedName>
</protein>
<dbReference type="Pfam" id="PF14064">
    <property type="entry name" value="HmuY"/>
    <property type="match status" value="1"/>
</dbReference>
<proteinExistence type="predicted"/>
<comment type="caution">
    <text evidence="1">The sequence shown here is derived from an EMBL/GenBank/DDBJ whole genome shotgun (WGS) entry which is preliminary data.</text>
</comment>
<gene>
    <name evidence="1" type="ORF">J4051_15785</name>
</gene>
<dbReference type="CDD" id="cd12105">
    <property type="entry name" value="HmuY"/>
    <property type="match status" value="1"/>
</dbReference>
<sequence length="335" mass="38256">MRTSIFYILLPALLFSSCFKEIDTVAQLKSTEEVFTSQHNISRNVTFFKIYPNTTQEVSNKSLGGWDMAFQSAEEGDNVLVNYTVSAKVIKTGTSNFSEVNKETVNTLFNSDEWKFNDPAYSNIKDSIGLKSWEDKEVYLVNRGSASLPEEAYYKIQFVSKTPESYTFKYAHVESTGEIEKTINRTSSLANVYFSFTENAVVEHEPNINEWDFYLAPYFGWFETLTAGEYSPYNMTGAMINNEGGVRIAQVFDGGIDYNSIDLTMAHSLTYTDWKGAIGSTWKKIPSTENPIYLMDTDKKYVIELDDGNYYKLRFLDYYLDGKQGFPSFEINAIK</sequence>
<evidence type="ECO:0000313" key="1">
    <source>
        <dbReference type="EMBL" id="MBO3099739.1"/>
    </source>
</evidence>
<evidence type="ECO:0000313" key="2">
    <source>
        <dbReference type="Proteomes" id="UP000681315"/>
    </source>
</evidence>
<dbReference type="InterPro" id="IPR025921">
    <property type="entry name" value="HmuY"/>
</dbReference>
<keyword evidence="2" id="KW-1185">Reference proteome</keyword>